<dbReference type="EMBL" id="LLXJ01001711">
    <property type="protein sequence ID" value="PKC01053.1"/>
    <property type="molecule type" value="Genomic_DNA"/>
</dbReference>
<gene>
    <name evidence="3" type="ORF">RhiirA5_427314</name>
</gene>
<protein>
    <recommendedName>
        <fullName evidence="2">C2H2-type domain-containing protein</fullName>
    </recommendedName>
</protein>
<sequence length="424" mass="48816">MFVVKQHKNGRKLTEEIDDTIKQCMATPFNLINIGNLSPKKNSKISEKKIAEFQQIHNITTDSQIRAHHHPAWVAVAGVSRTETQEHSDGHNCLDLLNSVVISQDDKAKIGLGVPATWTEINSISIFDDKPNDSNNELRTGQLAIFVRPQWSLRSITHMQDLNSLTTDSKYDDVLKVDGEIRPIWILLMDGGPDENPRFLKNIKAYYHLFKKSDLVICVKVTDPELATQNFRYAGEALCDIWSHDLIFGKQVNAQKGRRIKRQEKQSKKNEASANNFSECFVPWSWIEIHCNLCAYSVDIKRRKNNKLLWTVRANDAMEFLQINNGFLPPVTKAKDGHFMNPYLLQYCDLLKIPGYDADCPSINKNMYTRLCCSICQKYFPTLTFLTIHKRVHPVTRGRQPKKEHIVPFDEIQLDLREYMSDKV</sequence>
<dbReference type="PANTHER" id="PTHR46954:SF1">
    <property type="entry name" value="C2H2-TYPE DOMAIN-CONTAINING PROTEIN"/>
    <property type="match status" value="1"/>
</dbReference>
<keyword evidence="1" id="KW-0863">Zinc-finger</keyword>
<dbReference type="VEuPathDB" id="FungiDB:RhiirA1_508354"/>
<evidence type="ECO:0000256" key="1">
    <source>
        <dbReference type="PROSITE-ProRule" id="PRU00042"/>
    </source>
</evidence>
<keyword evidence="1" id="KW-0862">Zinc</keyword>
<dbReference type="PANTHER" id="PTHR46954">
    <property type="entry name" value="C2H2-TYPE DOMAIN-CONTAINING PROTEIN"/>
    <property type="match status" value="1"/>
</dbReference>
<feature type="domain" description="C2H2-type" evidence="2">
    <location>
        <begin position="371"/>
        <end position="398"/>
    </location>
</feature>
<dbReference type="VEuPathDB" id="FungiDB:RhiirFUN_019007"/>
<evidence type="ECO:0000313" key="3">
    <source>
        <dbReference type="EMBL" id="PKC01053.1"/>
    </source>
</evidence>
<dbReference type="PROSITE" id="PS50157">
    <property type="entry name" value="ZINC_FINGER_C2H2_2"/>
    <property type="match status" value="1"/>
</dbReference>
<keyword evidence="1" id="KW-0479">Metal-binding</keyword>
<evidence type="ECO:0000313" key="4">
    <source>
        <dbReference type="Proteomes" id="UP000232722"/>
    </source>
</evidence>
<dbReference type="GO" id="GO:0008270">
    <property type="term" value="F:zinc ion binding"/>
    <property type="evidence" value="ECO:0007669"/>
    <property type="project" value="UniProtKB-KW"/>
</dbReference>
<dbReference type="Proteomes" id="UP000232722">
    <property type="component" value="Unassembled WGS sequence"/>
</dbReference>
<accession>A0A2N0P2N2</accession>
<proteinExistence type="predicted"/>
<reference evidence="3 4" key="1">
    <citation type="submission" date="2016-04" db="EMBL/GenBank/DDBJ databases">
        <title>Genome analyses suggest a sexual origin of heterokaryosis in a supposedly ancient asexual fungus.</title>
        <authorList>
            <person name="Ropars J."/>
            <person name="Sedzielewska K."/>
            <person name="Noel J."/>
            <person name="Charron P."/>
            <person name="Farinelli L."/>
            <person name="Marton T."/>
            <person name="Kruger M."/>
            <person name="Pelin A."/>
            <person name="Brachmann A."/>
            <person name="Corradi N."/>
        </authorList>
    </citation>
    <scope>NUCLEOTIDE SEQUENCE [LARGE SCALE GENOMIC DNA]</scope>
    <source>
        <strain evidence="3 4">A5</strain>
    </source>
</reference>
<organism evidence="3 4">
    <name type="scientific">Rhizophagus irregularis</name>
    <dbReference type="NCBI Taxonomy" id="588596"/>
    <lineage>
        <taxon>Eukaryota</taxon>
        <taxon>Fungi</taxon>
        <taxon>Fungi incertae sedis</taxon>
        <taxon>Mucoromycota</taxon>
        <taxon>Glomeromycotina</taxon>
        <taxon>Glomeromycetes</taxon>
        <taxon>Glomerales</taxon>
        <taxon>Glomeraceae</taxon>
        <taxon>Rhizophagus</taxon>
    </lineage>
</organism>
<comment type="caution">
    <text evidence="3">The sequence shown here is derived from an EMBL/GenBank/DDBJ whole genome shotgun (WGS) entry which is preliminary data.</text>
</comment>
<dbReference type="PROSITE" id="PS00028">
    <property type="entry name" value="ZINC_FINGER_C2H2_1"/>
    <property type="match status" value="1"/>
</dbReference>
<reference evidence="3 4" key="2">
    <citation type="submission" date="2017-09" db="EMBL/GenBank/DDBJ databases">
        <title>Extensive intraspecific genome diversity in a model arbuscular mycorrhizal fungus.</title>
        <authorList>
            <person name="Chen E.C."/>
            <person name="Morin E."/>
            <person name="Beaudet D."/>
            <person name="Noel J."/>
            <person name="Ndikumana S."/>
            <person name="Charron P."/>
            <person name="St-Onge C."/>
            <person name="Giorgi J."/>
            <person name="Grigoriev I.V."/>
            <person name="Roux C."/>
            <person name="Martin F.M."/>
            <person name="Corradi N."/>
        </authorList>
    </citation>
    <scope>NUCLEOTIDE SEQUENCE [LARGE SCALE GENOMIC DNA]</scope>
    <source>
        <strain evidence="3 4">A5</strain>
    </source>
</reference>
<dbReference type="VEuPathDB" id="FungiDB:FUN_010951"/>
<name>A0A2N0P2N2_9GLOM</name>
<dbReference type="InterPro" id="IPR013087">
    <property type="entry name" value="Znf_C2H2_type"/>
</dbReference>
<dbReference type="AlphaFoldDB" id="A0A2N0P2N2"/>
<evidence type="ECO:0000259" key="2">
    <source>
        <dbReference type="PROSITE" id="PS50157"/>
    </source>
</evidence>